<evidence type="ECO:0000313" key="3">
    <source>
        <dbReference type="Proteomes" id="UP000438429"/>
    </source>
</evidence>
<sequence length="106" mass="12468">MKYNREVDSEKKNMSPRNDLLRNRRCVGIIQAADAHTRTFRLRCNDDGAVGDASSLFKNQQQQQQQQHQHTSRIKQRLLVSPPPVSSFRRKDYNSLRPQRHQEVEP</sequence>
<feature type="compositionally biased region" description="Basic and acidic residues" evidence="1">
    <location>
        <begin position="89"/>
        <end position="106"/>
    </location>
</feature>
<evidence type="ECO:0000313" key="2">
    <source>
        <dbReference type="EMBL" id="KAF0036184.1"/>
    </source>
</evidence>
<reference evidence="2 3" key="1">
    <citation type="submission" date="2019-06" db="EMBL/GenBank/DDBJ databases">
        <title>Draft genomes of female and male turbot (Scophthalmus maximus).</title>
        <authorList>
            <person name="Xu H."/>
            <person name="Xu X.-W."/>
            <person name="Shao C."/>
            <person name="Chen S."/>
        </authorList>
    </citation>
    <scope>NUCLEOTIDE SEQUENCE [LARGE SCALE GENOMIC DNA]</scope>
    <source>
        <strain evidence="2">Ysfricsl-2016a</strain>
        <tissue evidence="2">Blood</tissue>
    </source>
</reference>
<accession>A0A6A4SYR2</accession>
<protein>
    <submittedName>
        <fullName evidence="2">Uncharacterized protein</fullName>
    </submittedName>
</protein>
<comment type="caution">
    <text evidence="2">The sequence shown here is derived from an EMBL/GenBank/DDBJ whole genome shotgun (WGS) entry which is preliminary data.</text>
</comment>
<feature type="compositionally biased region" description="Low complexity" evidence="1">
    <location>
        <begin position="60"/>
        <end position="69"/>
    </location>
</feature>
<proteinExistence type="predicted"/>
<feature type="region of interest" description="Disordered" evidence="1">
    <location>
        <begin position="50"/>
        <end position="106"/>
    </location>
</feature>
<organism evidence="2 3">
    <name type="scientific">Scophthalmus maximus</name>
    <name type="common">Turbot</name>
    <name type="synonym">Psetta maxima</name>
    <dbReference type="NCBI Taxonomy" id="52904"/>
    <lineage>
        <taxon>Eukaryota</taxon>
        <taxon>Metazoa</taxon>
        <taxon>Chordata</taxon>
        <taxon>Craniata</taxon>
        <taxon>Vertebrata</taxon>
        <taxon>Euteleostomi</taxon>
        <taxon>Actinopterygii</taxon>
        <taxon>Neopterygii</taxon>
        <taxon>Teleostei</taxon>
        <taxon>Neoteleostei</taxon>
        <taxon>Acanthomorphata</taxon>
        <taxon>Carangaria</taxon>
        <taxon>Pleuronectiformes</taxon>
        <taxon>Pleuronectoidei</taxon>
        <taxon>Scophthalmidae</taxon>
        <taxon>Scophthalmus</taxon>
    </lineage>
</organism>
<dbReference type="EMBL" id="VEVO01000010">
    <property type="protein sequence ID" value="KAF0036184.1"/>
    <property type="molecule type" value="Genomic_DNA"/>
</dbReference>
<gene>
    <name evidence="2" type="ORF">F2P81_011496</name>
</gene>
<evidence type="ECO:0000256" key="1">
    <source>
        <dbReference type="SAM" id="MobiDB-lite"/>
    </source>
</evidence>
<name>A0A6A4SYR2_SCOMX</name>
<dbReference type="Proteomes" id="UP000438429">
    <property type="component" value="Unassembled WGS sequence"/>
</dbReference>
<dbReference type="AlphaFoldDB" id="A0A6A4SYR2"/>